<evidence type="ECO:0000313" key="3">
    <source>
        <dbReference type="EMBL" id="MCR8632198.1"/>
    </source>
</evidence>
<reference evidence="3 4" key="1">
    <citation type="submission" date="2022-08" db="EMBL/GenBank/DDBJ databases">
        <title>Paenibacillus endoradicis sp. nov., Paenibacillus radicibacter sp. nov and Paenibacillus pararadicis sp. nov., three cold-adapted plant growth-promoting bacteria isolated from root of Larix gmelinii in Great Khingan.</title>
        <authorList>
            <person name="Xue H."/>
        </authorList>
    </citation>
    <scope>NUCLEOTIDE SEQUENCE [LARGE SCALE GENOMIC DNA]</scope>
    <source>
        <strain evidence="3 4">N5-1-1-5</strain>
    </source>
</reference>
<dbReference type="Pfam" id="PF12733">
    <property type="entry name" value="Cadherin-like"/>
    <property type="match status" value="1"/>
</dbReference>
<dbReference type="PROSITE" id="PS51272">
    <property type="entry name" value="SLH"/>
    <property type="match status" value="3"/>
</dbReference>
<dbReference type="PANTHER" id="PTHR15127:SF32">
    <property type="entry name" value="HEAVYWEIGHT, ISOFORM A"/>
    <property type="match status" value="1"/>
</dbReference>
<keyword evidence="4" id="KW-1185">Reference proteome</keyword>
<gene>
    <name evidence="3" type="ORF">NV381_13380</name>
</gene>
<dbReference type="Pfam" id="PF00395">
    <property type="entry name" value="SLH"/>
    <property type="match status" value="3"/>
</dbReference>
<keyword evidence="1" id="KW-0727">SH2 domain</keyword>
<evidence type="ECO:0000313" key="4">
    <source>
        <dbReference type="Proteomes" id="UP001300012"/>
    </source>
</evidence>
<organism evidence="3 4">
    <name type="scientific">Paenibacillus radicis</name>
    <name type="common">ex Xue et al. 2023</name>
    <dbReference type="NCBI Taxonomy" id="2972489"/>
    <lineage>
        <taxon>Bacteria</taxon>
        <taxon>Bacillati</taxon>
        <taxon>Bacillota</taxon>
        <taxon>Bacilli</taxon>
        <taxon>Bacillales</taxon>
        <taxon>Paenibacillaceae</taxon>
        <taxon>Paenibacillus</taxon>
    </lineage>
</organism>
<dbReference type="Proteomes" id="UP001300012">
    <property type="component" value="Unassembled WGS sequence"/>
</dbReference>
<dbReference type="Pfam" id="PF16403">
    <property type="entry name" value="Bact_surface_Ig-like"/>
    <property type="match status" value="4"/>
</dbReference>
<feature type="domain" description="SLH" evidence="2">
    <location>
        <begin position="972"/>
        <end position="1035"/>
    </location>
</feature>
<accession>A0ABT1YG78</accession>
<sequence>MKKSILLTLVTLLMAGSWLGVWPNPVKAAPYVFTGGGNGTALDPYIVLTAEDMNHVRDGLGGHYRQGADIDLSDYAAGTGWEPIGTDLTPFTGSFDGNHYTLTGMVTRSSARYVGLFGYTQGAALKNMNLDHVNVTGEGAYDTGSLAGFALSTAITGIYVSGTVAGNNNPVTSRSTGGLVGVLGLSPSQIRNSYSTVNVSGYTSVGGLVGTIDLGTNGIESSYASGNVHGETNIGGLAGLSYGPIRDSYMLGNIQVNSVVSSGGGGLTAMLQNSLQRSFAAGTISGPKVGALLSEHRPAHGAITNAVWNTTANPTSPGVHTGGIGGSVGLTEAQMKTSAAYTGFDFSTIWGINEGNSYPYLRVFTPVVRIDAWMQTKYRHNSVLLVNGTMRDGSVGEAVYVDYKIVNRSSQVVASGSQNFSAATGSNQNYSFPVTLDSTRFPEGTYTVNVMAGDAWGNQAVVRSVTFMVDSTPPAITLNGTNTLQLGVGSIFTDPGATALDAVDGDLTSQVTVNGTVNTNQVGTYALTYQVTDAAGNTATKTRTVNVVDGVAPIITLIGSNPMQVEAGSIFTDPGATAWDAVDGDLTSQVTVSGTVNTNQVGTYTLTYQVSDAAGNPASLTRVVNVADNGAPVITLMGPNPIQVEAGNTFTDPGAIAMDAVDGDLTDRITVSGTINTNQVGTYTLSYNVTDRGGNHAPDAVRSVQVKDTVPPVITLLGDASLTLRQGTAFLDPGATATDSFDGDLTGQITVTGSVYSEIAGAYSLVYKVQDSSGNAAAELVRTVNVLRSQSSSSSGGSSSATSSSLADLARLNVYISGKEIGLSPAFTPGTTEYTAETDAGQVELQLGPANFNAIMKLAGEPLGESKTIPLAIGTNVLAISVQAEDGTLKTYTVTIHRIAGSEQPSASAPVCAFTDIRNHWAKTDICEAAGLGIVEGVDAQTFMPDKYVTRTEFAVMLLRTLQVDIRNESGAMTFSDKDSIPEWARWAIQTAVVEGVLNGYSDGTLKPMQTLNRTEMAAMVAKAMKWEAVPKESPFFSDDVSIPAWAKGYVEATRKQGLLEGRQDNQFVPDGRTTRAEAAVVFLRLYKTLH</sequence>
<evidence type="ECO:0000256" key="1">
    <source>
        <dbReference type="ARBA" id="ARBA00022999"/>
    </source>
</evidence>
<feature type="domain" description="SLH" evidence="2">
    <location>
        <begin position="1037"/>
        <end position="1091"/>
    </location>
</feature>
<dbReference type="RefSeq" id="WP_258213786.1">
    <property type="nucleotide sequence ID" value="NZ_JANQBD010000008.1"/>
</dbReference>
<name>A0ABT1YG78_9BACL</name>
<comment type="caution">
    <text evidence="3">The sequence shown here is derived from an EMBL/GenBank/DDBJ whole genome shotgun (WGS) entry which is preliminary data.</text>
</comment>
<dbReference type="Gene3D" id="2.60.40.10">
    <property type="entry name" value="Immunoglobulins"/>
    <property type="match status" value="5"/>
</dbReference>
<dbReference type="InterPro" id="IPR001119">
    <property type="entry name" value="SLH_dom"/>
</dbReference>
<proteinExistence type="predicted"/>
<dbReference type="PANTHER" id="PTHR15127">
    <property type="entry name" value="HEAVYWEIGHT, ISOFORM A"/>
    <property type="match status" value="1"/>
</dbReference>
<evidence type="ECO:0000259" key="2">
    <source>
        <dbReference type="PROSITE" id="PS51272"/>
    </source>
</evidence>
<dbReference type="InterPro" id="IPR025883">
    <property type="entry name" value="Cadherin-like_domain"/>
</dbReference>
<dbReference type="InterPro" id="IPR032179">
    <property type="entry name" value="Cry22Aa_Ig-like"/>
</dbReference>
<feature type="domain" description="SLH" evidence="2">
    <location>
        <begin position="909"/>
        <end position="970"/>
    </location>
</feature>
<dbReference type="InterPro" id="IPR051846">
    <property type="entry name" value="SH2_domain_adapters"/>
</dbReference>
<dbReference type="EMBL" id="JANQBD010000008">
    <property type="protein sequence ID" value="MCR8632198.1"/>
    <property type="molecule type" value="Genomic_DNA"/>
</dbReference>
<protein>
    <submittedName>
        <fullName evidence="3">DUF5011 domain-containing protein</fullName>
    </submittedName>
</protein>
<dbReference type="Gene3D" id="2.160.20.110">
    <property type="match status" value="1"/>
</dbReference>
<dbReference type="InterPro" id="IPR013783">
    <property type="entry name" value="Ig-like_fold"/>
</dbReference>